<evidence type="ECO:0000313" key="3">
    <source>
        <dbReference type="Proteomes" id="UP000825002"/>
    </source>
</evidence>
<feature type="non-terminal residue" evidence="2">
    <location>
        <position position="1"/>
    </location>
</feature>
<comment type="similarity">
    <text evidence="1">Belongs to the actin family.</text>
</comment>
<dbReference type="PANTHER" id="PTHR11937">
    <property type="entry name" value="ACTIN"/>
    <property type="match status" value="1"/>
</dbReference>
<organism evidence="2 3">
    <name type="scientific">Fragariocoptes setiger</name>
    <dbReference type="NCBI Taxonomy" id="1670756"/>
    <lineage>
        <taxon>Eukaryota</taxon>
        <taxon>Metazoa</taxon>
        <taxon>Ecdysozoa</taxon>
        <taxon>Arthropoda</taxon>
        <taxon>Chelicerata</taxon>
        <taxon>Arachnida</taxon>
        <taxon>Acari</taxon>
        <taxon>Acariformes</taxon>
        <taxon>Trombidiformes</taxon>
        <taxon>Prostigmata</taxon>
        <taxon>Eupodina</taxon>
        <taxon>Eriophyoidea</taxon>
        <taxon>Phytoptidae</taxon>
        <taxon>Fragariocoptes</taxon>
    </lineage>
</organism>
<dbReference type="SUPFAM" id="SSF53067">
    <property type="entry name" value="Actin-like ATPase domain"/>
    <property type="match status" value="2"/>
</dbReference>
<reference evidence="2 3" key="1">
    <citation type="submission" date="2020-10" db="EMBL/GenBank/DDBJ databases">
        <authorList>
            <person name="Klimov P.B."/>
            <person name="Dyachkov S.M."/>
            <person name="Chetverikov P.E."/>
        </authorList>
    </citation>
    <scope>NUCLEOTIDE SEQUENCE [LARGE SCALE GENOMIC DNA]</scope>
    <source>
        <strain evidence="2">BMOC 18-1129-001#AD2665</strain>
        <tissue evidence="2">Entire mites</tissue>
    </source>
</reference>
<dbReference type="InterPro" id="IPR004000">
    <property type="entry name" value="Actin"/>
</dbReference>
<dbReference type="Gene3D" id="3.30.420.40">
    <property type="match status" value="2"/>
</dbReference>
<dbReference type="SMART" id="SM00268">
    <property type="entry name" value="ACTIN"/>
    <property type="match status" value="1"/>
</dbReference>
<proteinExistence type="inferred from homology"/>
<dbReference type="EMBL" id="JAIFTH010000106">
    <property type="protein sequence ID" value="KAG9510640.1"/>
    <property type="molecule type" value="Genomic_DNA"/>
</dbReference>
<sequence length="401" mass="45902">MDNGAYTIKVGMASDENTALISNCKMKVKSERQRQFIGDQIEDCKDCSGLYYILTHQKGFIINWDVEREVWEYIIKKKFASLDPTLSTLIITEPYFDFRPIQNNIDEIMFEEYGFDSILRTNPGYLSTFSQELSNPKDNNQPLGCLVVDSGFSFTHVTPYIASDTTRFRKIKSGIRRIDIGGKALTNHLKELLSYRQINVMDETYVINQCKEDACFVSNNLDAAMKECKRNKNSFLREYVLPDFTTVKRGFVRNPENPEPISSEQQILRLVNERFQVPELLFNPSDVGIEQVGIVEAIVDSINSIPEKLRPHLFENILLTGGNALFEGFKERVFSGIRSYCPAEFKVNVTLASNPITNSWEGGRVLANQYPDLLKSMIITKKDYDESGDNKRQMCVDKFDV</sequence>
<protein>
    <submittedName>
        <fullName evidence="2">Actin-related protein 6</fullName>
    </submittedName>
</protein>
<dbReference type="CDD" id="cd10210">
    <property type="entry name" value="ASKHA_NBD_Arp6"/>
    <property type="match status" value="1"/>
</dbReference>
<dbReference type="Gene3D" id="2.30.36.70">
    <property type="entry name" value="Actin, Chain A, domain 2"/>
    <property type="match status" value="1"/>
</dbReference>
<dbReference type="Proteomes" id="UP000825002">
    <property type="component" value="Unassembled WGS sequence"/>
</dbReference>
<evidence type="ECO:0000313" key="2">
    <source>
        <dbReference type="EMBL" id="KAG9510640.1"/>
    </source>
</evidence>
<keyword evidence="3" id="KW-1185">Reference proteome</keyword>
<accession>A0ABQ7SB44</accession>
<name>A0ABQ7SB44_9ACAR</name>
<dbReference type="InterPro" id="IPR043129">
    <property type="entry name" value="ATPase_NBD"/>
</dbReference>
<evidence type="ECO:0000256" key="1">
    <source>
        <dbReference type="RuleBase" id="RU000487"/>
    </source>
</evidence>
<comment type="caution">
    <text evidence="2">The sequence shown here is derived from an EMBL/GenBank/DDBJ whole genome shotgun (WGS) entry which is preliminary data.</text>
</comment>
<dbReference type="Gene3D" id="3.90.640.10">
    <property type="entry name" value="Actin, Chain A, domain 4"/>
    <property type="match status" value="1"/>
</dbReference>
<dbReference type="Pfam" id="PF00022">
    <property type="entry name" value="Actin"/>
    <property type="match status" value="1"/>
</dbReference>
<gene>
    <name evidence="2" type="primary">ACTR6</name>
    <name evidence="2" type="ORF">GZH46_00811</name>
</gene>